<dbReference type="PROSITE" id="PS00671">
    <property type="entry name" value="D_2_HYDROXYACID_DH_3"/>
    <property type="match status" value="1"/>
</dbReference>
<dbReference type="CDD" id="cd12169">
    <property type="entry name" value="PGDH_like_1"/>
    <property type="match status" value="1"/>
</dbReference>
<dbReference type="InterPro" id="IPR036291">
    <property type="entry name" value="NAD(P)-bd_dom_sf"/>
</dbReference>
<accession>A0ABY2H5E4</accession>
<dbReference type="EMBL" id="PPTA01000006">
    <property type="protein sequence ID" value="TFB02894.1"/>
    <property type="molecule type" value="Genomic_DNA"/>
</dbReference>
<dbReference type="InterPro" id="IPR006140">
    <property type="entry name" value="D-isomer_DH_NAD-bd"/>
</dbReference>
<dbReference type="InterPro" id="IPR020904">
    <property type="entry name" value="Sc_DH/Rdtase_CS"/>
</dbReference>
<dbReference type="RefSeq" id="XP_073559095.1">
    <property type="nucleotide sequence ID" value="XM_073702297.1"/>
</dbReference>
<dbReference type="Pfam" id="PF02826">
    <property type="entry name" value="2-Hacid_dh_C"/>
    <property type="match status" value="1"/>
</dbReference>
<dbReference type="InterPro" id="IPR050857">
    <property type="entry name" value="D-2-hydroxyacid_DH"/>
</dbReference>
<dbReference type="PROSITE" id="PS00061">
    <property type="entry name" value="ADH_SHORT"/>
    <property type="match status" value="1"/>
</dbReference>
<reference evidence="8 9" key="1">
    <citation type="submission" date="2018-01" db="EMBL/GenBank/DDBJ databases">
        <title>Genome characterization of the sugarcane-associated fungus Trichoderma ghanense CCMA-1212 and their application in lignocelulose bioconversion.</title>
        <authorList>
            <person name="Steindorff A.S."/>
            <person name="Mendes T.D."/>
            <person name="Vilela E.S.D."/>
            <person name="Rodrigues D.S."/>
            <person name="Formighieri E.F."/>
            <person name="Melo I.S."/>
            <person name="Favaro L.C.L."/>
        </authorList>
    </citation>
    <scope>NUCLEOTIDE SEQUENCE [LARGE SCALE GENOMIC DNA]</scope>
    <source>
        <strain evidence="8 9">CCMA-1212</strain>
    </source>
</reference>
<dbReference type="InterPro" id="IPR029753">
    <property type="entry name" value="D-isomer_DH_CS"/>
</dbReference>
<gene>
    <name evidence="8" type="ORF">CCMA1212_005016</name>
</gene>
<dbReference type="InterPro" id="IPR006139">
    <property type="entry name" value="D-isomer_2_OHA_DH_cat_dom"/>
</dbReference>
<evidence type="ECO:0000313" key="9">
    <source>
        <dbReference type="Proteomes" id="UP001642720"/>
    </source>
</evidence>
<evidence type="ECO:0000256" key="1">
    <source>
        <dbReference type="ARBA" id="ARBA00005854"/>
    </source>
</evidence>
<keyword evidence="4" id="KW-0560">Oxidoreductase</keyword>
<evidence type="ECO:0000313" key="8">
    <source>
        <dbReference type="EMBL" id="TFB02894.1"/>
    </source>
</evidence>
<proteinExistence type="inferred from homology"/>
<evidence type="ECO:0000259" key="6">
    <source>
        <dbReference type="Pfam" id="PF00389"/>
    </source>
</evidence>
<evidence type="ECO:0000256" key="4">
    <source>
        <dbReference type="ARBA" id="ARBA00023002"/>
    </source>
</evidence>
<dbReference type="InterPro" id="IPR029752">
    <property type="entry name" value="D-isomer_DH_CS1"/>
</dbReference>
<dbReference type="Pfam" id="PF00106">
    <property type="entry name" value="adh_short"/>
    <property type="match status" value="1"/>
</dbReference>
<keyword evidence="9" id="KW-1185">Reference proteome</keyword>
<dbReference type="InterPro" id="IPR002347">
    <property type="entry name" value="SDR_fam"/>
</dbReference>
<protein>
    <submittedName>
        <fullName evidence="8">D-3-phosphoglycerate dehydrogenase</fullName>
    </submittedName>
</protein>
<evidence type="ECO:0000256" key="3">
    <source>
        <dbReference type="ARBA" id="ARBA00022857"/>
    </source>
</evidence>
<dbReference type="PRINTS" id="PR00081">
    <property type="entry name" value="GDHRDH"/>
</dbReference>
<dbReference type="Pfam" id="PF00389">
    <property type="entry name" value="2-Hacid_dh"/>
    <property type="match status" value="1"/>
</dbReference>
<feature type="domain" description="D-isomer specific 2-hydroxyacid dehydrogenase catalytic" evidence="6">
    <location>
        <begin position="482"/>
        <end position="807"/>
    </location>
</feature>
<dbReference type="PROSITE" id="PS00065">
    <property type="entry name" value="D_2_HYDROXYACID_DH_1"/>
    <property type="match status" value="1"/>
</dbReference>
<organism evidence="8 9">
    <name type="scientific">Trichoderma ghanense</name>
    <dbReference type="NCBI Taxonomy" id="65468"/>
    <lineage>
        <taxon>Eukaryota</taxon>
        <taxon>Fungi</taxon>
        <taxon>Dikarya</taxon>
        <taxon>Ascomycota</taxon>
        <taxon>Pezizomycotina</taxon>
        <taxon>Sordariomycetes</taxon>
        <taxon>Hypocreomycetidae</taxon>
        <taxon>Hypocreales</taxon>
        <taxon>Hypocreaceae</taxon>
        <taxon>Trichoderma</taxon>
    </lineage>
</organism>
<sequence>MPVPKSGLVSSFAHLLGASCPSAGFARPGRPPGPHHGAQPRWRGGYWRRAERKKSYVVAGRVEDAEARFRGRRIVVRAMKIQNRTFIISGGASGLGKGSAIEIIQAGGHVAILDLSDPEAGQAAEKELGPAAKFFHCNVLDTESIAKAVQGAVDWASKTGKPLGGVIPAAGVNLPAAILNSKGKTVSLDDVDFVLGVNIRGTIDLVRQSAVHLAKVDPEGPDGERGVVILVSSSSAYDGQYGQVVYGATKGAVASMALPMARDLARYGIRVVAIAPNLFVTGMTTLMSEKSWKSISQTFLFPNRAGNPPEFSMLCSAADPLMGDIALKSHKETPNALDVMERLQRIEQWLAATTTAQFYEHASWHPLRLRLVFSLAIQQARICATMTPEEAHDRIVHRLQQEYYPLRQSPTWGRLAIQVLVMIRYVWLAAKMLFLELYLLDAAFWKLHRLWEMAAKRLKIAILDDYQGVSEKHFARFKDDHEIAYFPDTLPPYNGPDTPQSVKDALVKRLEPFNVINTVRERTPFPTELVNRLPNLQLLLTQGRRNLSLDLDAFKARGIPVATAIHVHPAGENTVESTVEHIVTMIMALARNIAADDAGLKAGLWQANLCTSLSGKTLGVIGLGRLGGAVARILHVAFGMRVIAWSQNLTQEYADEQAAHFQLPVTDAAGEKTFKAVSREELFKTADVVSLHVVLSDRTRGLITSQDLDLMKPSAFFVNTSRGPLVVEQDLLHTLKAGKIRGAALDVFWQEPLPRDSEWRSDAWGKDGRSHLLVTPHTGYVEEAAINGFYEQAANDLEAWIAGKPLKLRLA</sequence>
<dbReference type="PROSITE" id="PS51257">
    <property type="entry name" value="PROKAR_LIPOPROTEIN"/>
    <property type="match status" value="1"/>
</dbReference>
<keyword evidence="5" id="KW-0520">NAD</keyword>
<comment type="similarity">
    <text evidence="1">Belongs to the D-isomer specific 2-hydroxyacid dehydrogenase family.</text>
</comment>
<comment type="caution">
    <text evidence="8">The sequence shown here is derived from an EMBL/GenBank/DDBJ whole genome shotgun (WGS) entry which is preliminary data.</text>
</comment>
<dbReference type="Gene3D" id="3.40.50.720">
    <property type="entry name" value="NAD(P)-binding Rossmann-like Domain"/>
    <property type="match status" value="3"/>
</dbReference>
<dbReference type="PANTHER" id="PTHR42789">
    <property type="entry name" value="D-ISOMER SPECIFIC 2-HYDROXYACID DEHYDROGENASE FAMILY PROTEIN (AFU_ORTHOLOGUE AFUA_6G10090)"/>
    <property type="match status" value="1"/>
</dbReference>
<dbReference type="SUPFAM" id="SSF51735">
    <property type="entry name" value="NAD(P)-binding Rossmann-fold domains"/>
    <property type="match status" value="2"/>
</dbReference>
<evidence type="ECO:0000259" key="7">
    <source>
        <dbReference type="Pfam" id="PF02826"/>
    </source>
</evidence>
<keyword evidence="2" id="KW-0028">Amino-acid biosynthesis</keyword>
<feature type="domain" description="D-isomer specific 2-hydroxyacid dehydrogenase NAD-binding" evidence="7">
    <location>
        <begin position="583"/>
        <end position="779"/>
    </location>
</feature>
<evidence type="ECO:0000256" key="2">
    <source>
        <dbReference type="ARBA" id="ARBA00022605"/>
    </source>
</evidence>
<keyword evidence="3" id="KW-0521">NADP</keyword>
<dbReference type="Proteomes" id="UP001642720">
    <property type="component" value="Unassembled WGS sequence"/>
</dbReference>
<dbReference type="PANTHER" id="PTHR42789:SF1">
    <property type="entry name" value="D-ISOMER SPECIFIC 2-HYDROXYACID DEHYDROGENASE FAMILY PROTEIN (AFU_ORTHOLOGUE AFUA_6G10090)"/>
    <property type="match status" value="1"/>
</dbReference>
<evidence type="ECO:0000256" key="5">
    <source>
        <dbReference type="ARBA" id="ARBA00023027"/>
    </source>
</evidence>
<dbReference type="GeneID" id="300576747"/>
<dbReference type="SUPFAM" id="SSF52283">
    <property type="entry name" value="Formate/glycerate dehydrogenase catalytic domain-like"/>
    <property type="match status" value="1"/>
</dbReference>
<name>A0ABY2H5E4_9HYPO</name>